<feature type="transmembrane region" description="Helical" evidence="6">
    <location>
        <begin position="121"/>
        <end position="145"/>
    </location>
</feature>
<protein>
    <recommendedName>
        <fullName evidence="6">GDT1 family protein</fullName>
    </recommendedName>
</protein>
<dbReference type="GO" id="GO:0032472">
    <property type="term" value="P:Golgi calcium ion transport"/>
    <property type="evidence" value="ECO:0007669"/>
    <property type="project" value="TreeGrafter"/>
</dbReference>
<dbReference type="GO" id="GO:0015085">
    <property type="term" value="F:calcium ion transmembrane transporter activity"/>
    <property type="evidence" value="ECO:0007669"/>
    <property type="project" value="TreeGrafter"/>
</dbReference>
<accession>Q24C14</accession>
<keyword evidence="3 6" id="KW-0812">Transmembrane</keyword>
<gene>
    <name evidence="8" type="ORF">TTHERM_01019570</name>
</gene>
<dbReference type="HOGENOM" id="CLU_040186_0_1_1"/>
<evidence type="ECO:0000256" key="6">
    <source>
        <dbReference type="RuleBase" id="RU365102"/>
    </source>
</evidence>
<evidence type="ECO:0000313" key="9">
    <source>
        <dbReference type="Proteomes" id="UP000009168"/>
    </source>
</evidence>
<dbReference type="AlphaFoldDB" id="Q24C14"/>
<comment type="similarity">
    <text evidence="2 6">Belongs to the GDT1 family.</text>
</comment>
<evidence type="ECO:0000256" key="4">
    <source>
        <dbReference type="ARBA" id="ARBA00022989"/>
    </source>
</evidence>
<keyword evidence="6" id="KW-0732">Signal</keyword>
<dbReference type="OMA" id="MIFLGEW"/>
<keyword evidence="9" id="KW-1185">Reference proteome</keyword>
<feature type="chain" id="PRO_5004202575" description="GDT1 family protein" evidence="6">
    <location>
        <begin position="25"/>
        <end position="336"/>
    </location>
</feature>
<feature type="compositionally biased region" description="Basic and acidic residues" evidence="7">
    <location>
        <begin position="46"/>
        <end position="74"/>
    </location>
</feature>
<dbReference type="Proteomes" id="UP000009168">
    <property type="component" value="Unassembled WGS sequence"/>
</dbReference>
<evidence type="ECO:0000256" key="7">
    <source>
        <dbReference type="SAM" id="MobiDB-lite"/>
    </source>
</evidence>
<proteinExistence type="inferred from homology"/>
<evidence type="ECO:0000256" key="3">
    <source>
        <dbReference type="ARBA" id="ARBA00022692"/>
    </source>
</evidence>
<sequence length="336" mass="37869">MKYSRQLILVLTFFFLASLPQTLTQEIQQSPSKEEKYVQIIENSTSDKQEHKNFQVEKKESGLQLDEQKPKDKDDEVDDDLQLLRDHGALFGSFLSILVTEIGDKTFIVTAILATKYDKKWVFIGSFGALFLMTLISCVIGTASLSFIDESYIKIVAAALFFGFGGKAVYEAITNKIEDEEEEIEHDIKELEEKINQKAHINKDENNDTEKQNEEENQEKQNDLETQQLQQSLLKSQEKQNKKNAQVIPNTLVAAQTFTQNFLGEWGDRSQISTIAMSASFNFIQVFIGCALGHAACSYLAITGGKMLAEKFSERTLTLAGGILFIIYGIITVFTI</sequence>
<evidence type="ECO:0000256" key="5">
    <source>
        <dbReference type="ARBA" id="ARBA00023136"/>
    </source>
</evidence>
<feature type="region of interest" description="Disordered" evidence="7">
    <location>
        <begin position="195"/>
        <end position="226"/>
    </location>
</feature>
<dbReference type="PANTHER" id="PTHR12608">
    <property type="entry name" value="TRANSMEMBRANE PROTEIN HTP-1 RELATED"/>
    <property type="match status" value="1"/>
</dbReference>
<dbReference type="EMBL" id="GG662374">
    <property type="protein sequence ID" value="EAS05288.1"/>
    <property type="molecule type" value="Genomic_DNA"/>
</dbReference>
<reference evidence="9" key="1">
    <citation type="journal article" date="2006" name="PLoS Biol.">
        <title>Macronuclear genome sequence of the ciliate Tetrahymena thermophila, a model eukaryote.</title>
        <authorList>
            <person name="Eisen J.A."/>
            <person name="Coyne R.S."/>
            <person name="Wu M."/>
            <person name="Wu D."/>
            <person name="Thiagarajan M."/>
            <person name="Wortman J.R."/>
            <person name="Badger J.H."/>
            <person name="Ren Q."/>
            <person name="Amedeo P."/>
            <person name="Jones K.M."/>
            <person name="Tallon L.J."/>
            <person name="Delcher A.L."/>
            <person name="Salzberg S.L."/>
            <person name="Silva J.C."/>
            <person name="Haas B.J."/>
            <person name="Majoros W.H."/>
            <person name="Farzad M."/>
            <person name="Carlton J.M."/>
            <person name="Smith R.K. Jr."/>
            <person name="Garg J."/>
            <person name="Pearlman R.E."/>
            <person name="Karrer K.M."/>
            <person name="Sun L."/>
            <person name="Manning G."/>
            <person name="Elde N.C."/>
            <person name="Turkewitz A.P."/>
            <person name="Asai D.J."/>
            <person name="Wilkes D.E."/>
            <person name="Wang Y."/>
            <person name="Cai H."/>
            <person name="Collins K."/>
            <person name="Stewart B.A."/>
            <person name="Lee S.R."/>
            <person name="Wilamowska K."/>
            <person name="Weinberg Z."/>
            <person name="Ruzzo W.L."/>
            <person name="Wloga D."/>
            <person name="Gaertig J."/>
            <person name="Frankel J."/>
            <person name="Tsao C.-C."/>
            <person name="Gorovsky M.A."/>
            <person name="Keeling P.J."/>
            <person name="Waller R.F."/>
            <person name="Patron N.J."/>
            <person name="Cherry J.M."/>
            <person name="Stover N.A."/>
            <person name="Krieger C.J."/>
            <person name="del Toro C."/>
            <person name="Ryder H.F."/>
            <person name="Williamson S.C."/>
            <person name="Barbeau R.A."/>
            <person name="Hamilton E.P."/>
            <person name="Orias E."/>
        </authorList>
    </citation>
    <scope>NUCLEOTIDE SEQUENCE [LARGE SCALE GENOMIC DNA]</scope>
    <source>
        <strain evidence="9">SB210</strain>
    </source>
</reference>
<dbReference type="PANTHER" id="PTHR12608:SF1">
    <property type="entry name" value="TRANSMEMBRANE PROTEIN 165"/>
    <property type="match status" value="1"/>
</dbReference>
<organism evidence="8 9">
    <name type="scientific">Tetrahymena thermophila (strain SB210)</name>
    <dbReference type="NCBI Taxonomy" id="312017"/>
    <lineage>
        <taxon>Eukaryota</taxon>
        <taxon>Sar</taxon>
        <taxon>Alveolata</taxon>
        <taxon>Ciliophora</taxon>
        <taxon>Intramacronucleata</taxon>
        <taxon>Oligohymenophorea</taxon>
        <taxon>Hymenostomatida</taxon>
        <taxon>Tetrahymenina</taxon>
        <taxon>Tetrahymenidae</taxon>
        <taxon>Tetrahymena</taxon>
    </lineage>
</organism>
<keyword evidence="5 6" id="KW-0472">Membrane</keyword>
<feature type="signal peptide" evidence="6">
    <location>
        <begin position="1"/>
        <end position="24"/>
    </location>
</feature>
<feature type="compositionally biased region" description="Basic and acidic residues" evidence="7">
    <location>
        <begin position="195"/>
        <end position="223"/>
    </location>
</feature>
<dbReference type="KEGG" id="tet:TTHERM_01019570"/>
<evidence type="ECO:0000313" key="8">
    <source>
        <dbReference type="EMBL" id="EAS05288.1"/>
    </source>
</evidence>
<dbReference type="InterPro" id="IPR001727">
    <property type="entry name" value="GDT1-like"/>
</dbReference>
<dbReference type="eggNOG" id="KOG2881">
    <property type="taxonomic scope" value="Eukaryota"/>
</dbReference>
<dbReference type="GO" id="GO:0005794">
    <property type="term" value="C:Golgi apparatus"/>
    <property type="evidence" value="ECO:0007669"/>
    <property type="project" value="TreeGrafter"/>
</dbReference>
<evidence type="ECO:0000256" key="1">
    <source>
        <dbReference type="ARBA" id="ARBA00004141"/>
    </source>
</evidence>
<comment type="subcellular location">
    <subcellularLocation>
        <location evidence="1 6">Membrane</location>
        <topology evidence="1 6">Multi-pass membrane protein</topology>
    </subcellularLocation>
</comment>
<dbReference type="GO" id="GO:0016020">
    <property type="term" value="C:membrane"/>
    <property type="evidence" value="ECO:0007669"/>
    <property type="project" value="UniProtKB-SubCell"/>
</dbReference>
<name>Q24C14_TETTS</name>
<dbReference type="OrthoDB" id="442680at2759"/>
<feature type="transmembrane region" description="Helical" evidence="6">
    <location>
        <begin position="317"/>
        <end position="335"/>
    </location>
</feature>
<dbReference type="GO" id="GO:0032468">
    <property type="term" value="P:Golgi calcium ion homeostasis"/>
    <property type="evidence" value="ECO:0007669"/>
    <property type="project" value="TreeGrafter"/>
</dbReference>
<dbReference type="Pfam" id="PF01169">
    <property type="entry name" value="GDT1"/>
    <property type="match status" value="2"/>
</dbReference>
<dbReference type="GO" id="GO:0005384">
    <property type="term" value="F:manganese ion transmembrane transporter activity"/>
    <property type="evidence" value="ECO:0007669"/>
    <property type="project" value="TreeGrafter"/>
</dbReference>
<feature type="region of interest" description="Disordered" evidence="7">
    <location>
        <begin position="46"/>
        <end position="77"/>
    </location>
</feature>
<evidence type="ECO:0000256" key="2">
    <source>
        <dbReference type="ARBA" id="ARBA00009190"/>
    </source>
</evidence>
<feature type="transmembrane region" description="Helical" evidence="6">
    <location>
        <begin position="89"/>
        <end position="114"/>
    </location>
</feature>
<dbReference type="RefSeq" id="XP_001025533.1">
    <property type="nucleotide sequence ID" value="XM_001025533.3"/>
</dbReference>
<feature type="transmembrane region" description="Helical" evidence="6">
    <location>
        <begin position="279"/>
        <end position="302"/>
    </location>
</feature>
<keyword evidence="4 6" id="KW-1133">Transmembrane helix</keyword>
<dbReference type="InParanoid" id="Q24C14"/>
<feature type="transmembrane region" description="Helical" evidence="6">
    <location>
        <begin position="151"/>
        <end position="170"/>
    </location>
</feature>
<dbReference type="GeneID" id="7835961"/>